<reference evidence="1 2" key="1">
    <citation type="submission" date="2020-06" db="EMBL/GenBank/DDBJ databases">
        <authorList>
            <consortium name="Wellcome Sanger Institute Data Sharing"/>
        </authorList>
    </citation>
    <scope>NUCLEOTIDE SEQUENCE [LARGE SCALE GENOMIC DNA]</scope>
</reference>
<dbReference type="GeneTree" id="ENSGT01130000278501"/>
<keyword evidence="2" id="KW-1185">Reference proteome</keyword>
<sequence length="123" mass="13189">PPELHGHAHGSYPEVVRIHVQLLRVHHTQRFVFVLDVVQVLHGSVQSAHHGLSMIGHLGVAHDGSGAGQVTEVAEVPLSPGRHDQQPIGCNRNGLGSDFIHVDLSPQTHDGAALSICPLDHDE</sequence>
<protein>
    <submittedName>
        <fullName evidence="1">Uncharacterized protein</fullName>
    </submittedName>
</protein>
<reference evidence="1" key="2">
    <citation type="submission" date="2025-08" db="UniProtKB">
        <authorList>
            <consortium name="Ensembl"/>
        </authorList>
    </citation>
    <scope>IDENTIFICATION</scope>
</reference>
<name>A0AAY4CIB0_9TELE</name>
<dbReference type="Proteomes" id="UP000694580">
    <property type="component" value="Chromosome 7"/>
</dbReference>
<accession>A0AAY4CIB0</accession>
<dbReference type="Ensembl" id="ENSDCDT00010040725.1">
    <property type="protein sequence ID" value="ENSDCDP00010032838.1"/>
    <property type="gene ID" value="ENSDCDG00010021002.1"/>
</dbReference>
<evidence type="ECO:0000313" key="1">
    <source>
        <dbReference type="Ensembl" id="ENSDCDP00010032838.1"/>
    </source>
</evidence>
<dbReference type="AlphaFoldDB" id="A0AAY4CIB0"/>
<organism evidence="1 2">
    <name type="scientific">Denticeps clupeoides</name>
    <name type="common">denticle herring</name>
    <dbReference type="NCBI Taxonomy" id="299321"/>
    <lineage>
        <taxon>Eukaryota</taxon>
        <taxon>Metazoa</taxon>
        <taxon>Chordata</taxon>
        <taxon>Craniata</taxon>
        <taxon>Vertebrata</taxon>
        <taxon>Euteleostomi</taxon>
        <taxon>Actinopterygii</taxon>
        <taxon>Neopterygii</taxon>
        <taxon>Teleostei</taxon>
        <taxon>Clupei</taxon>
        <taxon>Clupeiformes</taxon>
        <taxon>Denticipitoidei</taxon>
        <taxon>Denticipitidae</taxon>
        <taxon>Denticeps</taxon>
    </lineage>
</organism>
<proteinExistence type="predicted"/>
<reference evidence="1" key="3">
    <citation type="submission" date="2025-09" db="UniProtKB">
        <authorList>
            <consortium name="Ensembl"/>
        </authorList>
    </citation>
    <scope>IDENTIFICATION</scope>
</reference>
<evidence type="ECO:0000313" key="2">
    <source>
        <dbReference type="Proteomes" id="UP000694580"/>
    </source>
</evidence>